<feature type="domain" description="Major facilitator superfamily (MFS) profile" evidence="7">
    <location>
        <begin position="1"/>
        <end position="320"/>
    </location>
</feature>
<evidence type="ECO:0000256" key="1">
    <source>
        <dbReference type="ARBA" id="ARBA00004651"/>
    </source>
</evidence>
<organism evidence="8 9">
    <name type="scientific">Cohnella zeiphila</name>
    <dbReference type="NCBI Taxonomy" id="2761120"/>
    <lineage>
        <taxon>Bacteria</taxon>
        <taxon>Bacillati</taxon>
        <taxon>Bacillota</taxon>
        <taxon>Bacilli</taxon>
        <taxon>Bacillales</taxon>
        <taxon>Paenibacillaceae</taxon>
        <taxon>Cohnella</taxon>
    </lineage>
</organism>
<evidence type="ECO:0000256" key="5">
    <source>
        <dbReference type="ARBA" id="ARBA00023136"/>
    </source>
</evidence>
<comment type="caution">
    <text evidence="8">The sequence shown here is derived from an EMBL/GenBank/DDBJ whole genome shotgun (WGS) entry which is preliminary data.</text>
</comment>
<feature type="transmembrane region" description="Helical" evidence="6">
    <location>
        <begin position="176"/>
        <end position="197"/>
    </location>
</feature>
<reference evidence="8 9" key="1">
    <citation type="submission" date="2020-08" db="EMBL/GenBank/DDBJ databases">
        <title>Cohnella phylogeny.</title>
        <authorList>
            <person name="Dunlap C."/>
        </authorList>
    </citation>
    <scope>NUCLEOTIDE SEQUENCE [LARGE SCALE GENOMIC DNA]</scope>
    <source>
        <strain evidence="8 9">CBP 2801</strain>
    </source>
</reference>
<accession>A0A7X0VZ33</accession>
<feature type="transmembrane region" description="Helical" evidence="6">
    <location>
        <begin position="69"/>
        <end position="92"/>
    </location>
</feature>
<dbReference type="SUPFAM" id="SSF103473">
    <property type="entry name" value="MFS general substrate transporter"/>
    <property type="match status" value="1"/>
</dbReference>
<feature type="transmembrane region" description="Helical" evidence="6">
    <location>
        <begin position="297"/>
        <end position="315"/>
    </location>
</feature>
<dbReference type="Gene3D" id="1.20.1250.20">
    <property type="entry name" value="MFS general substrate transporter like domains"/>
    <property type="match status" value="1"/>
</dbReference>
<proteinExistence type="predicted"/>
<keyword evidence="5 6" id="KW-0472">Membrane</keyword>
<keyword evidence="2" id="KW-0813">Transport</keyword>
<feature type="transmembrane region" description="Helical" evidence="6">
    <location>
        <begin position="13"/>
        <end position="34"/>
    </location>
</feature>
<dbReference type="RefSeq" id="WP_185133675.1">
    <property type="nucleotide sequence ID" value="NZ_JACJVO010000071.1"/>
</dbReference>
<dbReference type="PANTHER" id="PTHR42718">
    <property type="entry name" value="MAJOR FACILITATOR SUPERFAMILY MULTIDRUG TRANSPORTER MFSC"/>
    <property type="match status" value="1"/>
</dbReference>
<dbReference type="PANTHER" id="PTHR42718:SF9">
    <property type="entry name" value="MAJOR FACILITATOR SUPERFAMILY MULTIDRUG TRANSPORTER MFSC"/>
    <property type="match status" value="1"/>
</dbReference>
<dbReference type="EMBL" id="JACJVO010000071">
    <property type="protein sequence ID" value="MBB6736029.1"/>
    <property type="molecule type" value="Genomic_DNA"/>
</dbReference>
<evidence type="ECO:0000256" key="2">
    <source>
        <dbReference type="ARBA" id="ARBA00022448"/>
    </source>
</evidence>
<evidence type="ECO:0000256" key="4">
    <source>
        <dbReference type="ARBA" id="ARBA00022989"/>
    </source>
</evidence>
<dbReference type="Pfam" id="PF07690">
    <property type="entry name" value="MFS_1"/>
    <property type="match status" value="1"/>
</dbReference>
<feature type="transmembrane region" description="Helical" evidence="6">
    <location>
        <begin position="46"/>
        <end position="63"/>
    </location>
</feature>
<evidence type="ECO:0000313" key="9">
    <source>
        <dbReference type="Proteomes" id="UP000564644"/>
    </source>
</evidence>
<dbReference type="Proteomes" id="UP000564644">
    <property type="component" value="Unassembled WGS sequence"/>
</dbReference>
<comment type="subcellular location">
    <subcellularLocation>
        <location evidence="1">Cell membrane</location>
        <topology evidence="1">Multi-pass membrane protein</topology>
    </subcellularLocation>
</comment>
<protein>
    <submittedName>
        <fullName evidence="8">MFS transporter</fullName>
    </submittedName>
</protein>
<name>A0A7X0VZ33_9BACL</name>
<dbReference type="AlphaFoldDB" id="A0A7X0VZ33"/>
<evidence type="ECO:0000313" key="8">
    <source>
        <dbReference type="EMBL" id="MBB6736029.1"/>
    </source>
</evidence>
<evidence type="ECO:0000256" key="3">
    <source>
        <dbReference type="ARBA" id="ARBA00022692"/>
    </source>
</evidence>
<dbReference type="InterPro" id="IPR036259">
    <property type="entry name" value="MFS_trans_sf"/>
</dbReference>
<dbReference type="InterPro" id="IPR011701">
    <property type="entry name" value="MFS"/>
</dbReference>
<keyword evidence="3 6" id="KW-0812">Transmembrane</keyword>
<sequence>MSGWILQHLEWTWLFWINVPLGIVAILASILWIPKSKPIVGRSFDAAGLGSVLIGSLSLLVAFSEANSWGWLSAKTLSLLAVGVALIVLFIIRERRAAAPLLNVGVFRYRRYTLTLVIATIITVSLYSGTLLTSLFLQNVEHRSPLQTGLILLPASLVMALAMPVVGKLYVKFGPFWLICCGVTMISLGTLALGWLSVDVSPVYIACWMTVRNIGFALTMMPSSNAGMQSIPKELAGHGSSMSNWIRNVAGSFSVAFFTGLLATRSGAHLGVLTGGAAAAADPAKQLAAETMGINDVFLIAALIGLVGLPVAFFLRSRAPGTAGGAPGVRASGQTRNA</sequence>
<evidence type="ECO:0000256" key="6">
    <source>
        <dbReference type="SAM" id="Phobius"/>
    </source>
</evidence>
<dbReference type="GO" id="GO:0005886">
    <property type="term" value="C:plasma membrane"/>
    <property type="evidence" value="ECO:0007669"/>
    <property type="project" value="UniProtKB-SubCell"/>
</dbReference>
<dbReference type="GO" id="GO:0022857">
    <property type="term" value="F:transmembrane transporter activity"/>
    <property type="evidence" value="ECO:0007669"/>
    <property type="project" value="InterPro"/>
</dbReference>
<keyword evidence="9" id="KW-1185">Reference proteome</keyword>
<dbReference type="PROSITE" id="PS50850">
    <property type="entry name" value="MFS"/>
    <property type="match status" value="1"/>
</dbReference>
<keyword evidence="4 6" id="KW-1133">Transmembrane helix</keyword>
<evidence type="ECO:0000259" key="7">
    <source>
        <dbReference type="PROSITE" id="PS50850"/>
    </source>
</evidence>
<feature type="transmembrane region" description="Helical" evidence="6">
    <location>
        <begin position="113"/>
        <end position="137"/>
    </location>
</feature>
<feature type="transmembrane region" description="Helical" evidence="6">
    <location>
        <begin position="149"/>
        <end position="171"/>
    </location>
</feature>
<gene>
    <name evidence="8" type="ORF">H7C18_34495</name>
</gene>
<dbReference type="InterPro" id="IPR020846">
    <property type="entry name" value="MFS_dom"/>
</dbReference>